<dbReference type="EMBL" id="JAEHNZ010000002">
    <property type="protein sequence ID" value="MBK0396264.1"/>
    <property type="molecule type" value="Genomic_DNA"/>
</dbReference>
<sequence length="99" mass="11444">MTAPMYTLLLLTLIIANFPFLTQRGLGIIPLKRKTILHHLAELALGFIIIAAISYVLESRSGSVHRQDWEFYATVVCLYLVAAFPAFVWRYFWQGRNRE</sequence>
<feature type="transmembrane region" description="Helical" evidence="1">
    <location>
        <begin position="69"/>
        <end position="92"/>
    </location>
</feature>
<dbReference type="Pfam" id="PF10993">
    <property type="entry name" value="DUF2818"/>
    <property type="match status" value="1"/>
</dbReference>
<evidence type="ECO:0000256" key="1">
    <source>
        <dbReference type="SAM" id="Phobius"/>
    </source>
</evidence>
<evidence type="ECO:0000313" key="2">
    <source>
        <dbReference type="EMBL" id="MBK0396264.1"/>
    </source>
</evidence>
<keyword evidence="3" id="KW-1185">Reference proteome</keyword>
<gene>
    <name evidence="2" type="ORF">JDW22_06645</name>
</gene>
<protein>
    <submittedName>
        <fullName evidence="2">DUF2818 family protein</fullName>
    </submittedName>
</protein>
<dbReference type="RefSeq" id="WP_200522405.1">
    <property type="nucleotide sequence ID" value="NZ_JAEHNZ010000002.1"/>
</dbReference>
<keyword evidence="1" id="KW-1133">Transmembrane helix</keyword>
<dbReference type="InterPro" id="IPR016768">
    <property type="entry name" value="UCP019883"/>
</dbReference>
<proteinExistence type="predicted"/>
<organism evidence="2 3">
    <name type="scientific">Kingella bonacorsii</name>
    <dbReference type="NCBI Taxonomy" id="2796361"/>
    <lineage>
        <taxon>Bacteria</taxon>
        <taxon>Pseudomonadati</taxon>
        <taxon>Pseudomonadota</taxon>
        <taxon>Betaproteobacteria</taxon>
        <taxon>Neisseriales</taxon>
        <taxon>Neisseriaceae</taxon>
        <taxon>Kingella</taxon>
    </lineage>
</organism>
<name>A0ABS1BSN7_9NEIS</name>
<accession>A0ABS1BSN7</accession>
<feature type="transmembrane region" description="Helical" evidence="1">
    <location>
        <begin position="37"/>
        <end position="57"/>
    </location>
</feature>
<keyword evidence="1" id="KW-0812">Transmembrane</keyword>
<keyword evidence="1" id="KW-0472">Membrane</keyword>
<reference evidence="2 3" key="1">
    <citation type="journal article" date="2021" name="Pathogens">
        <title>Isolation and Characterization of Kingella bonacorsii sp. nov., A Novel Kingella Species Detected in a Stable Periodontitis Subject.</title>
        <authorList>
            <person name="Antezack A."/>
            <person name="Boxberger M."/>
            <person name="Rolland C."/>
            <person name="Monnet-Corti V."/>
            <person name="La Scola B."/>
        </authorList>
    </citation>
    <scope>NUCLEOTIDE SEQUENCE [LARGE SCALE GENOMIC DNA]</scope>
    <source>
        <strain evidence="2 3">Marseille-Q4569</strain>
    </source>
</reference>
<dbReference type="Proteomes" id="UP000614058">
    <property type="component" value="Unassembled WGS sequence"/>
</dbReference>
<dbReference type="PIRSF" id="PIRSF019883">
    <property type="entry name" value="UCP019883"/>
    <property type="match status" value="1"/>
</dbReference>
<evidence type="ECO:0000313" key="3">
    <source>
        <dbReference type="Proteomes" id="UP000614058"/>
    </source>
</evidence>
<comment type="caution">
    <text evidence="2">The sequence shown here is derived from an EMBL/GenBank/DDBJ whole genome shotgun (WGS) entry which is preliminary data.</text>
</comment>